<evidence type="ECO:0000256" key="3">
    <source>
        <dbReference type="ARBA" id="ARBA00022723"/>
    </source>
</evidence>
<dbReference type="Pfam" id="PF13920">
    <property type="entry name" value="zf-C3HC4_3"/>
    <property type="match status" value="1"/>
</dbReference>
<comment type="caution">
    <text evidence="11">The sequence shown here is derived from an EMBL/GenBank/DDBJ whole genome shotgun (WGS) entry which is preliminary data.</text>
</comment>
<dbReference type="PROSITE" id="PS01358">
    <property type="entry name" value="ZF_RANBP2_1"/>
    <property type="match status" value="1"/>
</dbReference>
<accession>A0A8T2K6L9</accession>
<dbReference type="Gene3D" id="2.30.30.380">
    <property type="entry name" value="Zn-finger domain of Sec23/24"/>
    <property type="match status" value="1"/>
</dbReference>
<dbReference type="PIRSF" id="PIRSF500699">
    <property type="entry name" value="MDM4"/>
    <property type="match status" value="1"/>
</dbReference>
<dbReference type="GO" id="GO:0051726">
    <property type="term" value="P:regulation of cell cycle"/>
    <property type="evidence" value="ECO:0007669"/>
    <property type="project" value="InterPro"/>
</dbReference>
<dbReference type="SUPFAM" id="SSF47592">
    <property type="entry name" value="SWIB/MDM2 domain"/>
    <property type="match status" value="1"/>
</dbReference>
<protein>
    <recommendedName>
        <fullName evidence="7">Protein Mdm4</fullName>
    </recommendedName>
</protein>
<evidence type="ECO:0000313" key="12">
    <source>
        <dbReference type="Proteomes" id="UP000812440"/>
    </source>
</evidence>
<dbReference type="InterPro" id="IPR003121">
    <property type="entry name" value="SWIB_MDM2_domain"/>
</dbReference>
<dbReference type="EMBL" id="JAACNH010000002">
    <property type="protein sequence ID" value="KAG8451018.1"/>
    <property type="molecule type" value="Genomic_DNA"/>
</dbReference>
<dbReference type="InterPro" id="IPR016495">
    <property type="entry name" value="p53_neg-reg_MDM_2/4"/>
</dbReference>
<dbReference type="InterPro" id="IPR036443">
    <property type="entry name" value="Znf_RanBP2_sf"/>
</dbReference>
<dbReference type="InterPro" id="IPR013083">
    <property type="entry name" value="Znf_RING/FYVE/PHD"/>
</dbReference>
<dbReference type="Gene3D" id="1.10.245.10">
    <property type="entry name" value="SWIB/MDM2 domain"/>
    <property type="match status" value="1"/>
</dbReference>
<dbReference type="GO" id="GO:0002039">
    <property type="term" value="F:p53 binding"/>
    <property type="evidence" value="ECO:0007669"/>
    <property type="project" value="TreeGrafter"/>
</dbReference>
<dbReference type="GO" id="GO:0061630">
    <property type="term" value="F:ubiquitin protein ligase activity"/>
    <property type="evidence" value="ECO:0007669"/>
    <property type="project" value="TreeGrafter"/>
</dbReference>
<evidence type="ECO:0000256" key="2">
    <source>
        <dbReference type="ARBA" id="ARBA00005803"/>
    </source>
</evidence>
<reference evidence="11" key="1">
    <citation type="thesis" date="2020" institute="ProQuest LLC" country="789 East Eisenhower Parkway, Ann Arbor, MI, USA">
        <title>Comparative Genomics and Chromosome Evolution.</title>
        <authorList>
            <person name="Mudd A.B."/>
        </authorList>
    </citation>
    <scope>NUCLEOTIDE SEQUENCE</scope>
    <source>
        <strain evidence="11">Female2</strain>
        <tissue evidence="11">Blood</tissue>
    </source>
</reference>
<keyword evidence="5 7" id="KW-0862">Zinc</keyword>
<dbReference type="OrthoDB" id="24526at2759"/>
<evidence type="ECO:0000256" key="8">
    <source>
        <dbReference type="PROSITE-ProRule" id="PRU00322"/>
    </source>
</evidence>
<dbReference type="GO" id="GO:0010468">
    <property type="term" value="P:regulation of gene expression"/>
    <property type="evidence" value="ECO:0007669"/>
    <property type="project" value="TreeGrafter"/>
</dbReference>
<dbReference type="CDD" id="cd17673">
    <property type="entry name" value="MDM4"/>
    <property type="match status" value="1"/>
</dbReference>
<feature type="domain" description="DM2" evidence="10">
    <location>
        <begin position="26"/>
        <end position="109"/>
    </location>
</feature>
<dbReference type="GO" id="GO:0016567">
    <property type="term" value="P:protein ubiquitination"/>
    <property type="evidence" value="ECO:0007669"/>
    <property type="project" value="TreeGrafter"/>
</dbReference>
<dbReference type="PROSITE" id="PS50199">
    <property type="entry name" value="ZF_RANBP2_2"/>
    <property type="match status" value="1"/>
</dbReference>
<comment type="function">
    <text evidence="7">Inhibits p53- and p73-mediated cell cycle arrest and apoptosis by binding its transcriptional activation domain.</text>
</comment>
<evidence type="ECO:0000259" key="9">
    <source>
        <dbReference type="PROSITE" id="PS50199"/>
    </source>
</evidence>
<keyword evidence="6 7" id="KW-0539">Nucleus</keyword>
<comment type="similarity">
    <text evidence="2 7">Belongs to the MDM2/MDM4 family.</text>
</comment>
<dbReference type="Proteomes" id="UP000812440">
    <property type="component" value="Chromosome 2"/>
</dbReference>
<dbReference type="InterPro" id="IPR015458">
    <property type="entry name" value="MDM4"/>
</dbReference>
<dbReference type="PANTHER" id="PTHR46858:SF12">
    <property type="entry name" value="PROTEIN MDM4"/>
    <property type="match status" value="1"/>
</dbReference>
<dbReference type="GO" id="GO:0008270">
    <property type="term" value="F:zinc ion binding"/>
    <property type="evidence" value="ECO:0007669"/>
    <property type="project" value="UniProtKB-KW"/>
</dbReference>
<dbReference type="CDD" id="cd16784">
    <property type="entry name" value="mRING-HC-C2H2C4_MDM4"/>
    <property type="match status" value="1"/>
</dbReference>
<dbReference type="GO" id="GO:0005634">
    <property type="term" value="C:nucleus"/>
    <property type="evidence" value="ECO:0007669"/>
    <property type="project" value="UniProtKB-SubCell"/>
</dbReference>
<dbReference type="PANTHER" id="PTHR46858">
    <property type="entry name" value="OS05G0521000 PROTEIN"/>
    <property type="match status" value="1"/>
</dbReference>
<evidence type="ECO:0000256" key="4">
    <source>
        <dbReference type="ARBA" id="ARBA00022771"/>
    </source>
</evidence>
<organism evidence="11 12">
    <name type="scientific">Hymenochirus boettgeri</name>
    <name type="common">Congo dwarf clawed frog</name>
    <dbReference type="NCBI Taxonomy" id="247094"/>
    <lineage>
        <taxon>Eukaryota</taxon>
        <taxon>Metazoa</taxon>
        <taxon>Chordata</taxon>
        <taxon>Craniata</taxon>
        <taxon>Vertebrata</taxon>
        <taxon>Euteleostomi</taxon>
        <taxon>Amphibia</taxon>
        <taxon>Batrachia</taxon>
        <taxon>Anura</taxon>
        <taxon>Pipoidea</taxon>
        <taxon>Pipidae</taxon>
        <taxon>Pipinae</taxon>
        <taxon>Hymenochirus</taxon>
    </lineage>
</organism>
<keyword evidence="3 7" id="KW-0479">Metal-binding</keyword>
<dbReference type="PROSITE" id="PS51925">
    <property type="entry name" value="SWIB_MDM2"/>
    <property type="match status" value="1"/>
</dbReference>
<gene>
    <name evidence="11" type="ORF">GDO86_003340</name>
</gene>
<dbReference type="Gene3D" id="3.30.40.10">
    <property type="entry name" value="Zinc/RING finger domain, C3HC4 (zinc finger)"/>
    <property type="match status" value="1"/>
</dbReference>
<keyword evidence="12" id="KW-1185">Reference proteome</keyword>
<sequence length="471" mass="53348">MSTSTAIQLLSAQDSIRRNTQCSEGSAVRPQPALLKILHTAGAKGDIFTLKQVMHYLGQYIMVKELYDKQQQHIVHCGSDELGSLLGITTFSVKDPRPLYDMLKNNLYRVSYPDAADSPSRDKTLASDSLERQKSFSEEFVFKQDKERIDGINGETTLDKSHVKGTEHSVYSKQSLDLAFEECDVAGLPWWFLGNLRTNYNPQSIGSTDIPSNQDIDTALVSDTTDDLWFLSDCRPDLINMEVKVESPKSSCSEEEELRKLDEGQKVIELTLYEDNLEDTQSLSDDTDTDITEDCWQCDNCHKFNSPDKRYCYRCWALRKDWYMDCPRLTHSSSTPTLPEKCSSQDNMDSLDIPDCRRTVSAPMVRVRGPECRSHARFLEPLDLATNARTLSESTDTLLSSQAEEASLFSSRFLLKPCQLCQRRPRNGNVVHGRTAHLVTCFSCARNLKKNRKGCPVCDKPIQMVVKIYVA</sequence>
<evidence type="ECO:0000256" key="7">
    <source>
        <dbReference type="PIRNR" id="PIRNR006748"/>
    </source>
</evidence>
<dbReference type="InterPro" id="IPR036885">
    <property type="entry name" value="SWIB_MDM2_dom_sf"/>
</dbReference>
<proteinExistence type="inferred from homology"/>
<evidence type="ECO:0000313" key="11">
    <source>
        <dbReference type="EMBL" id="KAG8451017.1"/>
    </source>
</evidence>
<evidence type="ECO:0000256" key="5">
    <source>
        <dbReference type="ARBA" id="ARBA00022833"/>
    </source>
</evidence>
<comment type="subcellular location">
    <subcellularLocation>
        <location evidence="1 7">Nucleus</location>
    </subcellularLocation>
</comment>
<name>A0A8T2K6L9_9PIPI</name>
<keyword evidence="4 8" id="KW-0863">Zinc-finger</keyword>
<dbReference type="SUPFAM" id="SSF90209">
    <property type="entry name" value="Ran binding protein zinc finger-like"/>
    <property type="match status" value="1"/>
</dbReference>
<dbReference type="InterPro" id="IPR001876">
    <property type="entry name" value="Znf_RanBP2"/>
</dbReference>
<dbReference type="EMBL" id="JAACNH010000002">
    <property type="protein sequence ID" value="KAG8451017.1"/>
    <property type="molecule type" value="Genomic_DNA"/>
</dbReference>
<evidence type="ECO:0000256" key="6">
    <source>
        <dbReference type="ARBA" id="ARBA00023242"/>
    </source>
</evidence>
<dbReference type="PIRSF" id="PIRSF006748">
    <property type="entry name" value="p53_MDM_2/4"/>
    <property type="match status" value="1"/>
</dbReference>
<evidence type="ECO:0000259" key="10">
    <source>
        <dbReference type="PROSITE" id="PS51925"/>
    </source>
</evidence>
<dbReference type="AlphaFoldDB" id="A0A8T2K6L9"/>
<evidence type="ECO:0000256" key="1">
    <source>
        <dbReference type="ARBA" id="ARBA00004123"/>
    </source>
</evidence>
<feature type="domain" description="RanBP2-type" evidence="9">
    <location>
        <begin position="292"/>
        <end position="321"/>
    </location>
</feature>
<dbReference type="GO" id="GO:0043066">
    <property type="term" value="P:negative regulation of apoptotic process"/>
    <property type="evidence" value="ECO:0007669"/>
    <property type="project" value="InterPro"/>
</dbReference>